<name>F1T3G4_9ACTN</name>
<feature type="domain" description="Inosine/uridine-preferring nucleoside hydrolase" evidence="3">
    <location>
        <begin position="18"/>
        <end position="307"/>
    </location>
</feature>
<dbReference type="Pfam" id="PF01156">
    <property type="entry name" value="IU_nuc_hydro"/>
    <property type="match status" value="1"/>
</dbReference>
<dbReference type="CDD" id="cd02651">
    <property type="entry name" value="nuc_hydro_IU_UC_XIUA"/>
    <property type="match status" value="1"/>
</dbReference>
<gene>
    <name evidence="4" type="ORF">HMPREF0091_10205</name>
</gene>
<keyword evidence="2" id="KW-0326">Glycosidase</keyword>
<comment type="caution">
    <text evidence="4">The sequence shown here is derived from an EMBL/GenBank/DDBJ whole genome shotgun (WGS) entry which is preliminary data.</text>
</comment>
<reference evidence="4 5" key="1">
    <citation type="submission" date="2011-02" db="EMBL/GenBank/DDBJ databases">
        <authorList>
            <person name="Muzny D."/>
            <person name="Qin X."/>
            <person name="Buhay C."/>
            <person name="Dugan-Rocha S."/>
            <person name="Ding Y."/>
            <person name="Chen G."/>
            <person name="Hawes A."/>
            <person name="Holder M."/>
            <person name="Jhangiani S."/>
            <person name="Johnson A."/>
            <person name="Khan Z."/>
            <person name="Li Z."/>
            <person name="Liu W."/>
            <person name="Liu X."/>
            <person name="Perez L."/>
            <person name="Shen H."/>
            <person name="Wang Q."/>
            <person name="Watt J."/>
            <person name="Xi L."/>
            <person name="Xin Y."/>
            <person name="Zhou J."/>
            <person name="Deng J."/>
            <person name="Jiang H."/>
            <person name="Liu Y."/>
            <person name="Qu J."/>
            <person name="Song X.-Z."/>
            <person name="Zhang L."/>
            <person name="Villasana D."/>
            <person name="Johnson A."/>
            <person name="Liu J."/>
            <person name="Liyanage D."/>
            <person name="Lorensuhewa L."/>
            <person name="Robinson T."/>
            <person name="Song A."/>
            <person name="Song B.-B."/>
            <person name="Dinh H."/>
            <person name="Thornton R."/>
            <person name="Coyle M."/>
            <person name="Francisco L."/>
            <person name="Jackson L."/>
            <person name="Javaid M."/>
            <person name="Korchina V."/>
            <person name="Kovar C."/>
            <person name="Mata R."/>
            <person name="Mathew T."/>
            <person name="Ngo R."/>
            <person name="Nguyen L."/>
            <person name="Nguyen N."/>
            <person name="Okwuonu G."/>
            <person name="Ongeri F."/>
            <person name="Pham C."/>
            <person name="Simmons D."/>
            <person name="Wilczek-Boney K."/>
            <person name="Hale W."/>
            <person name="Jakkamsetti A."/>
            <person name="Pham P."/>
            <person name="Ruth R."/>
            <person name="San Lucas F."/>
            <person name="Warren J."/>
            <person name="Zhang J."/>
            <person name="Zhao Z."/>
            <person name="Zhou C."/>
            <person name="Zhu D."/>
            <person name="Lee S."/>
            <person name="Bess C."/>
            <person name="Blankenburg K."/>
            <person name="Forbes L."/>
            <person name="Fu Q."/>
            <person name="Gubbala S."/>
            <person name="Hirani K."/>
            <person name="Jayaseelan J.C."/>
            <person name="Lara F."/>
            <person name="Munidasa M."/>
            <person name="Palculict T."/>
            <person name="Patil S."/>
            <person name="Pu L.-L."/>
            <person name="Saada N."/>
            <person name="Tang L."/>
            <person name="Weissenberger G."/>
            <person name="Zhu Y."/>
            <person name="Hemphill L."/>
            <person name="Shang Y."/>
            <person name="Youmans B."/>
            <person name="Ayvaz T."/>
            <person name="Ross M."/>
            <person name="Santibanez J."/>
            <person name="Aqrawi P."/>
            <person name="Gross S."/>
            <person name="Joshi V."/>
            <person name="Fowler G."/>
            <person name="Nazareth L."/>
            <person name="Reid J."/>
            <person name="Worley K."/>
            <person name="Petrosino J."/>
            <person name="Highlander S."/>
            <person name="Gibbs R."/>
        </authorList>
    </citation>
    <scope>NUCLEOTIDE SEQUENCE [LARGE SCALE GENOMIC DNA]</scope>
    <source>
        <strain evidence="4 5">DSM 15829</strain>
    </source>
</reference>
<evidence type="ECO:0000256" key="2">
    <source>
        <dbReference type="ARBA" id="ARBA00023295"/>
    </source>
</evidence>
<organism evidence="4 5">
    <name type="scientific">Fannyhessea vaginae DSM 15829</name>
    <dbReference type="NCBI Taxonomy" id="525256"/>
    <lineage>
        <taxon>Bacteria</taxon>
        <taxon>Bacillati</taxon>
        <taxon>Actinomycetota</taxon>
        <taxon>Coriobacteriia</taxon>
        <taxon>Coriobacteriales</taxon>
        <taxon>Atopobiaceae</taxon>
        <taxon>Fannyhessea</taxon>
    </lineage>
</organism>
<dbReference type="GO" id="GO:0008477">
    <property type="term" value="F:purine nucleosidase activity"/>
    <property type="evidence" value="ECO:0007669"/>
    <property type="project" value="TreeGrafter"/>
</dbReference>
<dbReference type="PANTHER" id="PTHR12304">
    <property type="entry name" value="INOSINE-URIDINE PREFERRING NUCLEOSIDE HYDROLASE"/>
    <property type="match status" value="1"/>
</dbReference>
<sequence>MRVNILSLKGNVMAKTPIILDTDPGVDDAAAIGLALASDTTDIKLITTVGGNVTLENVTNNVLKLLHFWHAHVPVAKGAQGPLVRKLTTAANVHGESGLAGYEFEGQADECLLEDVAPVAMHKALHASKEPLTIVAIGPLTNVALLLRLYPQDQELIKRIVIMGGTCTRGNKGVLSEFNIATDPEAAKIVFSSGISLAMVGLDIGWKATIPANDIQTIKTFGKTGKMVYDLFSHYRSGSINTALKMYDPTAMAYFLKPEFFTVEKTFVDIELAGTLTAGCTLVDFRGYLHGEPNVDVCTDIDVEAFRSWFVEQLSICERKRVEASK</sequence>
<evidence type="ECO:0000313" key="4">
    <source>
        <dbReference type="EMBL" id="EGF23258.1"/>
    </source>
</evidence>
<dbReference type="InterPro" id="IPR023186">
    <property type="entry name" value="IUNH"/>
</dbReference>
<dbReference type="Proteomes" id="UP000005947">
    <property type="component" value="Unassembled WGS sequence"/>
</dbReference>
<dbReference type="InterPro" id="IPR036452">
    <property type="entry name" value="Ribo_hydro-like"/>
</dbReference>
<dbReference type="AlphaFoldDB" id="F1T3G4"/>
<dbReference type="GO" id="GO:0005829">
    <property type="term" value="C:cytosol"/>
    <property type="evidence" value="ECO:0007669"/>
    <property type="project" value="TreeGrafter"/>
</dbReference>
<evidence type="ECO:0000313" key="5">
    <source>
        <dbReference type="Proteomes" id="UP000005947"/>
    </source>
</evidence>
<protein>
    <submittedName>
        <fullName evidence="4">Inosine-uridine preferring nucleoside hydrolase</fullName>
    </submittedName>
</protein>
<evidence type="ECO:0000259" key="3">
    <source>
        <dbReference type="Pfam" id="PF01156"/>
    </source>
</evidence>
<proteinExistence type="predicted"/>
<keyword evidence="1 4" id="KW-0378">Hydrolase</keyword>
<accession>F1T3G4</accession>
<dbReference type="SUPFAM" id="SSF53590">
    <property type="entry name" value="Nucleoside hydrolase"/>
    <property type="match status" value="1"/>
</dbReference>
<evidence type="ECO:0000256" key="1">
    <source>
        <dbReference type="ARBA" id="ARBA00022801"/>
    </source>
</evidence>
<dbReference type="EMBL" id="ACGK02000001">
    <property type="protein sequence ID" value="EGF23258.1"/>
    <property type="molecule type" value="Genomic_DNA"/>
</dbReference>
<dbReference type="InterPro" id="IPR001910">
    <property type="entry name" value="Inosine/uridine_hydrolase_dom"/>
</dbReference>
<dbReference type="Gene3D" id="3.90.245.10">
    <property type="entry name" value="Ribonucleoside hydrolase-like"/>
    <property type="match status" value="1"/>
</dbReference>
<dbReference type="PANTHER" id="PTHR12304:SF15">
    <property type="entry name" value="NON-SPECIFIC RIBONUCLEOSIDE HYDROLASE RIHC"/>
    <property type="match status" value="1"/>
</dbReference>
<dbReference type="eggNOG" id="COG1957">
    <property type="taxonomic scope" value="Bacteria"/>
</dbReference>
<dbReference type="GO" id="GO:0006152">
    <property type="term" value="P:purine nucleoside catabolic process"/>
    <property type="evidence" value="ECO:0007669"/>
    <property type="project" value="TreeGrafter"/>
</dbReference>
<keyword evidence="5" id="KW-1185">Reference proteome</keyword>
<dbReference type="NCBIfam" id="NF008036">
    <property type="entry name" value="PRK10768.1"/>
    <property type="match status" value="1"/>
</dbReference>